<evidence type="ECO:0000256" key="4">
    <source>
        <dbReference type="ARBA" id="ARBA00022723"/>
    </source>
</evidence>
<dbReference type="HOGENOM" id="CLU_012358_0_2_6"/>
<dbReference type="GO" id="GO:0006147">
    <property type="term" value="P:guanine catabolic process"/>
    <property type="evidence" value="ECO:0007669"/>
    <property type="project" value="UniProtKB-UniRule"/>
</dbReference>
<comment type="similarity">
    <text evidence="2 8">Belongs to the metallo-dependent hydrolases superfamily. ATZ/TRZ family.</text>
</comment>
<dbReference type="UniPathway" id="UPA00603">
    <property type="reaction ID" value="UER00660"/>
</dbReference>
<dbReference type="AlphaFoldDB" id="A0A099CYU1"/>
<dbReference type="NCBIfam" id="NF006679">
    <property type="entry name" value="PRK09228.1"/>
    <property type="match status" value="1"/>
</dbReference>
<dbReference type="SUPFAM" id="SSF51556">
    <property type="entry name" value="Metallo-dependent hydrolases"/>
    <property type="match status" value="1"/>
</dbReference>
<evidence type="ECO:0000256" key="5">
    <source>
        <dbReference type="ARBA" id="ARBA00022801"/>
    </source>
</evidence>
<evidence type="ECO:0000313" key="12">
    <source>
        <dbReference type="Proteomes" id="UP000029708"/>
    </source>
</evidence>
<dbReference type="EMBL" id="JROI01000002">
    <property type="protein sequence ID" value="KGI79143.1"/>
    <property type="molecule type" value="Genomic_DNA"/>
</dbReference>
<evidence type="ECO:0000313" key="10">
    <source>
        <dbReference type="EMBL" id="KGI79143.1"/>
    </source>
</evidence>
<evidence type="ECO:0000256" key="2">
    <source>
        <dbReference type="ARBA" id="ARBA00006745"/>
    </source>
</evidence>
<keyword evidence="12" id="KW-1185">Reference proteome</keyword>
<feature type="domain" description="Amidohydrolase-related" evidence="9">
    <location>
        <begin position="75"/>
        <end position="435"/>
    </location>
</feature>
<comment type="function">
    <text evidence="8">Catalyzes the hydrolytic deamination of guanine, producing xanthine and ammonia.</text>
</comment>
<dbReference type="Pfam" id="PF01979">
    <property type="entry name" value="Amidohydro_1"/>
    <property type="match status" value="1"/>
</dbReference>
<evidence type="ECO:0000256" key="6">
    <source>
        <dbReference type="ARBA" id="ARBA00022833"/>
    </source>
</evidence>
<name>A0A099CYU1_9GAMM</name>
<comment type="pathway">
    <text evidence="1 8">Purine metabolism; guanine degradation; xanthine from guanine: step 1/1.</text>
</comment>
<dbReference type="Gene3D" id="2.30.40.10">
    <property type="entry name" value="Urease, subunit C, domain 1"/>
    <property type="match status" value="1"/>
</dbReference>
<evidence type="ECO:0000259" key="9">
    <source>
        <dbReference type="Pfam" id="PF01979"/>
    </source>
</evidence>
<accession>A0A099CYU1</accession>
<reference evidence="11 13" key="2">
    <citation type="submission" date="2020-08" db="EMBL/GenBank/DDBJ databases">
        <title>Genomic Encyclopedia of Type Strains, Phase IV (KMG-IV): sequencing the most valuable type-strain genomes for metagenomic binning, comparative biology and taxonomic classification.</title>
        <authorList>
            <person name="Goeker M."/>
        </authorList>
    </citation>
    <scope>NUCLEOTIDE SEQUENCE [LARGE SCALE GENOMIC DNA]</scope>
    <source>
        <strain evidence="11 13">DSM 107085</strain>
    </source>
</reference>
<dbReference type="RefSeq" id="WP_043098868.1">
    <property type="nucleotide sequence ID" value="NZ_JACHET010000001.1"/>
</dbReference>
<dbReference type="GO" id="GO:0008270">
    <property type="term" value="F:zinc ion binding"/>
    <property type="evidence" value="ECO:0007669"/>
    <property type="project" value="UniProtKB-UniRule"/>
</dbReference>
<dbReference type="PANTHER" id="PTHR11271">
    <property type="entry name" value="GUANINE DEAMINASE"/>
    <property type="match status" value="1"/>
</dbReference>
<dbReference type="STRING" id="1543381.LF63_0100375"/>
<keyword evidence="5 8" id="KW-0378">Hydrolase</keyword>
<dbReference type="Proteomes" id="UP000560000">
    <property type="component" value="Unassembled WGS sequence"/>
</dbReference>
<evidence type="ECO:0000256" key="8">
    <source>
        <dbReference type="RuleBase" id="RU366009"/>
    </source>
</evidence>
<dbReference type="InterPro" id="IPR011059">
    <property type="entry name" value="Metal-dep_hydrolase_composite"/>
</dbReference>
<comment type="cofactor">
    <cofactor evidence="8">
        <name>Zn(2+)</name>
        <dbReference type="ChEBI" id="CHEBI:29105"/>
    </cofactor>
    <text evidence="8">Binds 1 zinc ion per subunit.</text>
</comment>
<keyword evidence="6 8" id="KW-0862">Zinc</keyword>
<dbReference type="PANTHER" id="PTHR11271:SF6">
    <property type="entry name" value="GUANINE DEAMINASE"/>
    <property type="match status" value="1"/>
</dbReference>
<reference evidence="10 12" key="1">
    <citation type="submission" date="2014-09" db="EMBL/GenBank/DDBJ databases">
        <title>Xanthomonadaceae 3.5X direct submission.</title>
        <authorList>
            <person name="Fang T."/>
            <person name="Wang H."/>
        </authorList>
    </citation>
    <scope>NUCLEOTIDE SEQUENCE [LARGE SCALE GENOMIC DNA]</scope>
    <source>
        <strain evidence="10 12">3.5X</strain>
    </source>
</reference>
<comment type="caution">
    <text evidence="10">The sequence shown here is derived from an EMBL/GenBank/DDBJ whole genome shotgun (WGS) entry which is preliminary data.</text>
</comment>
<dbReference type="InterPro" id="IPR014311">
    <property type="entry name" value="Guanine_deaminase"/>
</dbReference>
<protein>
    <recommendedName>
        <fullName evidence="3 7">Guanine deaminase</fullName>
        <shortName evidence="8">Guanase</shortName>
        <ecNumber evidence="3 7">3.5.4.3</ecNumber>
    </recommendedName>
    <alternativeName>
        <fullName evidence="8">Guanine aminohydrolase</fullName>
    </alternativeName>
</protein>
<dbReference type="GO" id="GO:0005829">
    <property type="term" value="C:cytosol"/>
    <property type="evidence" value="ECO:0007669"/>
    <property type="project" value="TreeGrafter"/>
</dbReference>
<dbReference type="NCBIfam" id="TIGR02967">
    <property type="entry name" value="guan_deamin"/>
    <property type="match status" value="1"/>
</dbReference>
<gene>
    <name evidence="11" type="ORF">HNQ86_002172</name>
    <name evidence="10" type="ORF">LF63_0100375</name>
</gene>
<dbReference type="SUPFAM" id="SSF51338">
    <property type="entry name" value="Composite domain of metallo-dependent hydrolases"/>
    <property type="match status" value="2"/>
</dbReference>
<dbReference type="InterPro" id="IPR032466">
    <property type="entry name" value="Metal_Hydrolase"/>
</dbReference>
<dbReference type="EMBL" id="JACHET010000001">
    <property type="protein sequence ID" value="MBB6184827.1"/>
    <property type="molecule type" value="Genomic_DNA"/>
</dbReference>
<dbReference type="Proteomes" id="UP000029708">
    <property type="component" value="Unassembled WGS sequence"/>
</dbReference>
<evidence type="ECO:0000313" key="11">
    <source>
        <dbReference type="EMBL" id="MBB6184827.1"/>
    </source>
</evidence>
<dbReference type="OrthoDB" id="9787621at2"/>
<dbReference type="CDD" id="cd01303">
    <property type="entry name" value="GDEase"/>
    <property type="match status" value="1"/>
</dbReference>
<proteinExistence type="inferred from homology"/>
<sequence>MTQPASDSSCIALRGDMLSFRGDPFVDGLEACLHYQQDALVLLRDGRIDAVGPATELQPQLPAGTPVEHYPHALITAGFVDTHVHYPQLPILGARGLPLLDWLERYTFPAEQAYADLDHTRAMARLYLTENLRNGITSAAVFCTVHPQSVDALFEIAQGLDMRLVAGKVLMDRHAPPALCDTAQSGYDDSAALIARWHGQGRLGYAITPRFAPSSTPEQLEAAGTLWREHPDCFVQSHLSENLAEIAWVRELFPDARDYLDVYDRFGLLGPRAIYAHGIHLCEREYGRCHDSDTALAHCPTSNLFLGSGLFDLTAAKRAERPVRVGLGTDLGAGTSFSMLRTMDEAGKVAQLRDAPLSPAHALYLATRGGAHALHLDDRIGSIAPGMEADLAVLDLRATPLMAARMQHVDSLDEALAVLMTLGDDRVVRATWIAGVKRHDRDHGEPVTRRIL</sequence>
<evidence type="ECO:0000313" key="13">
    <source>
        <dbReference type="Proteomes" id="UP000560000"/>
    </source>
</evidence>
<organism evidence="10 12">
    <name type="scientific">Oleiagrimonas soli</name>
    <dbReference type="NCBI Taxonomy" id="1543381"/>
    <lineage>
        <taxon>Bacteria</taxon>
        <taxon>Pseudomonadati</taxon>
        <taxon>Pseudomonadota</taxon>
        <taxon>Gammaproteobacteria</taxon>
        <taxon>Lysobacterales</taxon>
        <taxon>Rhodanobacteraceae</taxon>
        <taxon>Oleiagrimonas</taxon>
    </lineage>
</organism>
<dbReference type="InterPro" id="IPR051607">
    <property type="entry name" value="Metallo-dep_hydrolases"/>
</dbReference>
<evidence type="ECO:0000256" key="7">
    <source>
        <dbReference type="NCBIfam" id="TIGR02967"/>
    </source>
</evidence>
<keyword evidence="4 8" id="KW-0479">Metal-binding</keyword>
<dbReference type="EC" id="3.5.4.3" evidence="3 7"/>
<dbReference type="Gene3D" id="3.20.20.140">
    <property type="entry name" value="Metal-dependent hydrolases"/>
    <property type="match status" value="1"/>
</dbReference>
<dbReference type="InterPro" id="IPR006680">
    <property type="entry name" value="Amidohydro-rel"/>
</dbReference>
<dbReference type="FunFam" id="3.20.20.140:FF:000022">
    <property type="entry name" value="Guanine deaminase"/>
    <property type="match status" value="1"/>
</dbReference>
<evidence type="ECO:0000256" key="3">
    <source>
        <dbReference type="ARBA" id="ARBA00012781"/>
    </source>
</evidence>
<dbReference type="GO" id="GO:0008892">
    <property type="term" value="F:guanine deaminase activity"/>
    <property type="evidence" value="ECO:0007669"/>
    <property type="project" value="UniProtKB-UniRule"/>
</dbReference>
<comment type="catalytic activity">
    <reaction evidence="8">
        <text>guanine + H2O + H(+) = xanthine + NH4(+)</text>
        <dbReference type="Rhea" id="RHEA:14665"/>
        <dbReference type="ChEBI" id="CHEBI:15377"/>
        <dbReference type="ChEBI" id="CHEBI:15378"/>
        <dbReference type="ChEBI" id="CHEBI:16235"/>
        <dbReference type="ChEBI" id="CHEBI:17712"/>
        <dbReference type="ChEBI" id="CHEBI:28938"/>
        <dbReference type="EC" id="3.5.4.3"/>
    </reaction>
</comment>
<evidence type="ECO:0000256" key="1">
    <source>
        <dbReference type="ARBA" id="ARBA00004984"/>
    </source>
</evidence>